<reference evidence="3 5" key="1">
    <citation type="submission" date="2018-06" db="EMBL/GenBank/DDBJ databases">
        <title>Occurrence of a novel blaKPC-2- and qnrS2- harbouring IncP6 plasmid from Aeromonas taiwanensis isolates recovered from the river sediments.</title>
        <authorList>
            <person name="Zheng B."/>
            <person name="Yu X."/>
            <person name="Xiao Y."/>
        </authorList>
    </citation>
    <scope>NUCLEOTIDE SEQUENCE [LARGE SCALE GENOMIC DNA]</scope>
    <source>
        <strain evidence="2 4">1713</strain>
        <strain evidence="3 5">198</strain>
    </source>
</reference>
<dbReference type="PANTHER" id="PTHR13369">
    <property type="match status" value="1"/>
</dbReference>
<dbReference type="AlphaFoldDB" id="A0A5F0KGI0"/>
<dbReference type="Proteomes" id="UP000297914">
    <property type="component" value="Unassembled WGS sequence"/>
</dbReference>
<keyword evidence="3" id="KW-0808">Transferase</keyword>
<dbReference type="Proteomes" id="UP000297720">
    <property type="component" value="Unassembled WGS sequence"/>
</dbReference>
<dbReference type="Pfam" id="PF13679">
    <property type="entry name" value="Methyltransf_32"/>
    <property type="match status" value="1"/>
</dbReference>
<dbReference type="EMBL" id="QORL01000002">
    <property type="protein sequence ID" value="TFF80902.1"/>
    <property type="molecule type" value="Genomic_DNA"/>
</dbReference>
<evidence type="ECO:0000259" key="1">
    <source>
        <dbReference type="Pfam" id="PF13679"/>
    </source>
</evidence>
<protein>
    <submittedName>
        <fullName evidence="3">Methyltransferase</fullName>
    </submittedName>
</protein>
<sequence>MSHPFALQDRFTVLAHRFRQLDRLLTDEKHWWQYQPYHHLGLAFASEAPALAECLEALSLEEIARLDGDMGALCTLLAPWIPAGAELQALSSLAEFVPEPVQCAKAVAMYMPGRKQAQIEAFTGCLPPHPGPYLEWCAGKGHLGRLVSLHRGSEILSLEWQGELCEEGRRLAARDGAQMTFVEADAFAPASGHLIAEHHHAMALHACGDLHTHLLARVTERRARGVTLSPCCYHLIRGDRYEPLSLAAKGSALRLGKSDLKLPLQETVTGGARIARLREQEVVWRLAFDCLQRQLRGVDEYLPVPNLQKSLLTGGFEAFCGWAAERKGISLPTGLDYDGFLLMGERRFGDVARMELVRHLFRRPLEIWLLLDRALFLEEQGYEVEVGTFCPKPMTPRNLLIRAVRTHSA</sequence>
<evidence type="ECO:0000313" key="5">
    <source>
        <dbReference type="Proteomes" id="UP000297914"/>
    </source>
</evidence>
<comment type="caution">
    <text evidence="3">The sequence shown here is derived from an EMBL/GenBank/DDBJ whole genome shotgun (WGS) entry which is preliminary data.</text>
</comment>
<dbReference type="InterPro" id="IPR025714">
    <property type="entry name" value="Methyltranfer_dom"/>
</dbReference>
<organism evidence="3 5">
    <name type="scientific">Aeromonas taiwanensis</name>
    <dbReference type="NCBI Taxonomy" id="633417"/>
    <lineage>
        <taxon>Bacteria</taxon>
        <taxon>Pseudomonadati</taxon>
        <taxon>Pseudomonadota</taxon>
        <taxon>Gammaproteobacteria</taxon>
        <taxon>Aeromonadales</taxon>
        <taxon>Aeromonadaceae</taxon>
        <taxon>Aeromonas</taxon>
    </lineage>
</organism>
<evidence type="ECO:0000313" key="2">
    <source>
        <dbReference type="EMBL" id="TFF80902.1"/>
    </source>
</evidence>
<evidence type="ECO:0000313" key="3">
    <source>
        <dbReference type="EMBL" id="TFF83427.1"/>
    </source>
</evidence>
<evidence type="ECO:0000313" key="4">
    <source>
        <dbReference type="Proteomes" id="UP000297720"/>
    </source>
</evidence>
<gene>
    <name evidence="2" type="ORF">DRM93_01670</name>
    <name evidence="3" type="ORF">DRM94_01670</name>
</gene>
<dbReference type="RefSeq" id="WP_134694481.1">
    <property type="nucleotide sequence ID" value="NZ_JALNPI010000003.1"/>
</dbReference>
<proteinExistence type="predicted"/>
<name>A0A5F0KGI0_9GAMM</name>
<dbReference type="PANTHER" id="PTHR13369:SF0">
    <property type="entry name" value="GLUTATHIONE S-TRANSFERASE C-TERMINAL DOMAIN-CONTAINING PROTEIN"/>
    <property type="match status" value="1"/>
</dbReference>
<feature type="domain" description="Methyltransferase" evidence="1">
    <location>
        <begin position="133"/>
        <end position="237"/>
    </location>
</feature>
<dbReference type="OrthoDB" id="5298194at2"/>
<dbReference type="EMBL" id="QORK01000002">
    <property type="protein sequence ID" value="TFF83427.1"/>
    <property type="molecule type" value="Genomic_DNA"/>
</dbReference>
<dbReference type="GO" id="GO:0032259">
    <property type="term" value="P:methylation"/>
    <property type="evidence" value="ECO:0007669"/>
    <property type="project" value="UniProtKB-KW"/>
</dbReference>
<keyword evidence="4" id="KW-1185">Reference proteome</keyword>
<dbReference type="GO" id="GO:0008168">
    <property type="term" value="F:methyltransferase activity"/>
    <property type="evidence" value="ECO:0007669"/>
    <property type="project" value="UniProtKB-KW"/>
</dbReference>
<accession>A0A5F0KGI0</accession>
<keyword evidence="3" id="KW-0489">Methyltransferase</keyword>